<evidence type="ECO:0000313" key="10">
    <source>
        <dbReference type="EMBL" id="RKP47833.1"/>
    </source>
</evidence>
<proteinExistence type="predicted"/>
<dbReference type="NCBIfam" id="TIGR00254">
    <property type="entry name" value="GGDEF"/>
    <property type="match status" value="1"/>
</dbReference>
<keyword evidence="11" id="KW-1185">Reference proteome</keyword>
<sequence length="509" mass="56661">MARRWSARFYQKLASPQAIAGTVIVFALFTVVICALILLQTRDDAVSRARDTSRNLVSVAEHDIERNFEIYGVALQMIVDRVNDPEVAKLPWSMRRDLVFDRATSKINIGAMVVLDAKGNVTMDAESETPPKVNFSERKYFAVHRDNPNVGLYISGPYPTRLHPGSHTLVLSRRISAPDGSFKGVALIGIDLQYFRKLFGSLSLGPNGLVALLNRDGTVTMRYPYSEDVIGTNVQDDDVMHRFNTEQEGCFWVDSKLDGVRRYHCFKSLADLPFIIIVGETEQHIYTQWKRRATMIGSLMALLIVGLFSLALALSLQLQRRMRAEADLSLLAKTDGLTGLSNRHMLDEILGREWRRARRTRNALSLLFVDLDWFKSYNDTYGHQAGDDALTAVARCISDHVHRPTDCAARYGGEEFIVVLPNTNAEGATAVAQKIRTAIDALRIPHTGSVHEHVTVSIGVSTLVPTAPREIGAVIKSADEALYRAKTTGRNRVVVAETPEVEVEEVAEV</sequence>
<gene>
    <name evidence="10" type="ORF">D7S86_22435</name>
</gene>
<dbReference type="InterPro" id="IPR043128">
    <property type="entry name" value="Rev_trsase/Diguanyl_cyclase"/>
</dbReference>
<evidence type="ECO:0000256" key="1">
    <source>
        <dbReference type="ARBA" id="ARBA00004651"/>
    </source>
</evidence>
<dbReference type="PANTHER" id="PTHR45138">
    <property type="entry name" value="REGULATORY COMPONENTS OF SENSORY TRANSDUCTION SYSTEM"/>
    <property type="match status" value="1"/>
</dbReference>
<dbReference type="CDD" id="cd01949">
    <property type="entry name" value="GGDEF"/>
    <property type="match status" value="1"/>
</dbReference>
<dbReference type="GO" id="GO:1902201">
    <property type="term" value="P:negative regulation of bacterial-type flagellum-dependent cell motility"/>
    <property type="evidence" value="ECO:0007669"/>
    <property type="project" value="TreeGrafter"/>
</dbReference>
<evidence type="ECO:0000256" key="7">
    <source>
        <dbReference type="ARBA" id="ARBA00034247"/>
    </source>
</evidence>
<dbReference type="EC" id="2.7.7.65" evidence="2"/>
<dbReference type="EMBL" id="RBZU01000012">
    <property type="protein sequence ID" value="RKP47833.1"/>
    <property type="molecule type" value="Genomic_DNA"/>
</dbReference>
<evidence type="ECO:0000256" key="2">
    <source>
        <dbReference type="ARBA" id="ARBA00012528"/>
    </source>
</evidence>
<comment type="caution">
    <text evidence="10">The sequence shown here is derived from an EMBL/GenBank/DDBJ whole genome shotgun (WGS) entry which is preliminary data.</text>
</comment>
<dbReference type="Proteomes" id="UP000270342">
    <property type="component" value="Unassembled WGS sequence"/>
</dbReference>
<dbReference type="CDD" id="cd12915">
    <property type="entry name" value="PDC2_DGC_like"/>
    <property type="match status" value="1"/>
</dbReference>
<evidence type="ECO:0000256" key="4">
    <source>
        <dbReference type="ARBA" id="ARBA00022692"/>
    </source>
</evidence>
<dbReference type="InterPro" id="IPR029787">
    <property type="entry name" value="Nucleotide_cyclase"/>
</dbReference>
<dbReference type="InterPro" id="IPR033479">
    <property type="entry name" value="dCache_1"/>
</dbReference>
<keyword evidence="6 8" id="KW-0472">Membrane</keyword>
<keyword evidence="5 8" id="KW-1133">Transmembrane helix</keyword>
<dbReference type="Gene3D" id="3.30.450.20">
    <property type="entry name" value="PAS domain"/>
    <property type="match status" value="2"/>
</dbReference>
<name>A0A494XJV4_9BURK</name>
<comment type="catalytic activity">
    <reaction evidence="7">
        <text>2 GTP = 3',3'-c-di-GMP + 2 diphosphate</text>
        <dbReference type="Rhea" id="RHEA:24898"/>
        <dbReference type="ChEBI" id="CHEBI:33019"/>
        <dbReference type="ChEBI" id="CHEBI:37565"/>
        <dbReference type="ChEBI" id="CHEBI:58805"/>
        <dbReference type="EC" id="2.7.7.65"/>
    </reaction>
</comment>
<dbReference type="CDD" id="cd12914">
    <property type="entry name" value="PDC1_DGC_like"/>
    <property type="match status" value="1"/>
</dbReference>
<dbReference type="SUPFAM" id="SSF55073">
    <property type="entry name" value="Nucleotide cyclase"/>
    <property type="match status" value="1"/>
</dbReference>
<evidence type="ECO:0000313" key="11">
    <source>
        <dbReference type="Proteomes" id="UP000270342"/>
    </source>
</evidence>
<dbReference type="PROSITE" id="PS50887">
    <property type="entry name" value="GGDEF"/>
    <property type="match status" value="1"/>
</dbReference>
<keyword evidence="3" id="KW-1003">Cell membrane</keyword>
<dbReference type="GO" id="GO:0043709">
    <property type="term" value="P:cell adhesion involved in single-species biofilm formation"/>
    <property type="evidence" value="ECO:0007669"/>
    <property type="project" value="TreeGrafter"/>
</dbReference>
<dbReference type="OrthoDB" id="9813903at2"/>
<organism evidence="10 11">
    <name type="scientific">Pararobbsia silviterrae</name>
    <dbReference type="NCBI Taxonomy" id="1792498"/>
    <lineage>
        <taxon>Bacteria</taxon>
        <taxon>Pseudomonadati</taxon>
        <taxon>Pseudomonadota</taxon>
        <taxon>Betaproteobacteria</taxon>
        <taxon>Burkholderiales</taxon>
        <taxon>Burkholderiaceae</taxon>
        <taxon>Pararobbsia</taxon>
    </lineage>
</organism>
<accession>A0A494XJV4</accession>
<dbReference type="Pfam" id="PF00990">
    <property type="entry name" value="GGDEF"/>
    <property type="match status" value="1"/>
</dbReference>
<dbReference type="Gene3D" id="3.30.70.270">
    <property type="match status" value="1"/>
</dbReference>
<dbReference type="InterPro" id="IPR000160">
    <property type="entry name" value="GGDEF_dom"/>
</dbReference>
<reference evidence="10 11" key="1">
    <citation type="submission" date="2018-10" db="EMBL/GenBank/DDBJ databases">
        <title>Robbsia sp. DHC34, isolated from soil.</title>
        <authorList>
            <person name="Gao Z.-H."/>
            <person name="Qiu L.-H."/>
        </authorList>
    </citation>
    <scope>NUCLEOTIDE SEQUENCE [LARGE SCALE GENOMIC DNA]</scope>
    <source>
        <strain evidence="10 11">DHC34</strain>
    </source>
</reference>
<evidence type="ECO:0000256" key="8">
    <source>
        <dbReference type="SAM" id="Phobius"/>
    </source>
</evidence>
<dbReference type="GO" id="GO:0005886">
    <property type="term" value="C:plasma membrane"/>
    <property type="evidence" value="ECO:0007669"/>
    <property type="project" value="UniProtKB-SubCell"/>
</dbReference>
<dbReference type="RefSeq" id="WP_121089750.1">
    <property type="nucleotide sequence ID" value="NZ_RBZU01000012.1"/>
</dbReference>
<dbReference type="GO" id="GO:0052621">
    <property type="term" value="F:diguanylate cyclase activity"/>
    <property type="evidence" value="ECO:0007669"/>
    <property type="project" value="UniProtKB-EC"/>
</dbReference>
<evidence type="ECO:0000259" key="9">
    <source>
        <dbReference type="PROSITE" id="PS50887"/>
    </source>
</evidence>
<feature type="transmembrane region" description="Helical" evidence="8">
    <location>
        <begin position="20"/>
        <end position="39"/>
    </location>
</feature>
<evidence type="ECO:0000256" key="5">
    <source>
        <dbReference type="ARBA" id="ARBA00022989"/>
    </source>
</evidence>
<feature type="domain" description="GGDEF" evidence="9">
    <location>
        <begin position="362"/>
        <end position="498"/>
    </location>
</feature>
<comment type="subcellular location">
    <subcellularLocation>
        <location evidence="1">Cell membrane</location>
        <topology evidence="1">Multi-pass membrane protein</topology>
    </subcellularLocation>
</comment>
<dbReference type="InterPro" id="IPR050469">
    <property type="entry name" value="Diguanylate_Cyclase"/>
</dbReference>
<dbReference type="SMART" id="SM00267">
    <property type="entry name" value="GGDEF"/>
    <property type="match status" value="1"/>
</dbReference>
<keyword evidence="4 8" id="KW-0812">Transmembrane</keyword>
<dbReference type="FunFam" id="3.30.70.270:FF:000001">
    <property type="entry name" value="Diguanylate cyclase domain protein"/>
    <property type="match status" value="1"/>
</dbReference>
<dbReference type="AlphaFoldDB" id="A0A494XJV4"/>
<dbReference type="Pfam" id="PF02743">
    <property type="entry name" value="dCache_1"/>
    <property type="match status" value="1"/>
</dbReference>
<feature type="transmembrane region" description="Helical" evidence="8">
    <location>
        <begin position="295"/>
        <end position="316"/>
    </location>
</feature>
<protein>
    <recommendedName>
        <fullName evidence="2">diguanylate cyclase</fullName>
        <ecNumber evidence="2">2.7.7.65</ecNumber>
    </recommendedName>
</protein>
<dbReference type="PANTHER" id="PTHR45138:SF9">
    <property type="entry name" value="DIGUANYLATE CYCLASE DGCM-RELATED"/>
    <property type="match status" value="1"/>
</dbReference>
<evidence type="ECO:0000256" key="3">
    <source>
        <dbReference type="ARBA" id="ARBA00022475"/>
    </source>
</evidence>
<evidence type="ECO:0000256" key="6">
    <source>
        <dbReference type="ARBA" id="ARBA00023136"/>
    </source>
</evidence>